<reference evidence="17" key="1">
    <citation type="submission" date="2022-05" db="EMBL/GenBank/DDBJ databases">
        <title>Schlegelella sp. nov., isolated from mangrove soil.</title>
        <authorList>
            <person name="Liu Y."/>
            <person name="Ge X."/>
            <person name="Liu W."/>
        </authorList>
    </citation>
    <scope>NUCLEOTIDE SEQUENCE</scope>
    <source>
        <strain evidence="17">S2-27</strain>
    </source>
</reference>
<comment type="similarity">
    <text evidence="2 14">Belongs to the TonB-dependent receptor family.</text>
</comment>
<keyword evidence="6 14" id="KW-0812">Transmembrane</keyword>
<keyword evidence="12 17" id="KW-0675">Receptor</keyword>
<dbReference type="SUPFAM" id="SSF56935">
    <property type="entry name" value="Porins"/>
    <property type="match status" value="1"/>
</dbReference>
<keyword evidence="9" id="KW-0406">Ion transport</keyword>
<evidence type="ECO:0000256" key="4">
    <source>
        <dbReference type="ARBA" id="ARBA00022452"/>
    </source>
</evidence>
<keyword evidence="11 14" id="KW-0472">Membrane</keyword>
<proteinExistence type="inferred from homology"/>
<evidence type="ECO:0000256" key="10">
    <source>
        <dbReference type="ARBA" id="ARBA00023077"/>
    </source>
</evidence>
<dbReference type="EMBL" id="JAMKFE010000010">
    <property type="protein sequence ID" value="MCM5681100.1"/>
    <property type="molecule type" value="Genomic_DNA"/>
</dbReference>
<evidence type="ECO:0000256" key="12">
    <source>
        <dbReference type="ARBA" id="ARBA00023170"/>
    </source>
</evidence>
<evidence type="ECO:0000256" key="2">
    <source>
        <dbReference type="ARBA" id="ARBA00009810"/>
    </source>
</evidence>
<keyword evidence="5" id="KW-0410">Iron transport</keyword>
<evidence type="ECO:0000256" key="13">
    <source>
        <dbReference type="ARBA" id="ARBA00023237"/>
    </source>
</evidence>
<evidence type="ECO:0000256" key="8">
    <source>
        <dbReference type="ARBA" id="ARBA00023004"/>
    </source>
</evidence>
<evidence type="ECO:0000256" key="11">
    <source>
        <dbReference type="ARBA" id="ARBA00023136"/>
    </source>
</evidence>
<dbReference type="InterPro" id="IPR036942">
    <property type="entry name" value="Beta-barrel_TonB_sf"/>
</dbReference>
<keyword evidence="7 15" id="KW-0732">Signal</keyword>
<dbReference type="Gene3D" id="2.40.170.20">
    <property type="entry name" value="TonB-dependent receptor, beta-barrel domain"/>
    <property type="match status" value="1"/>
</dbReference>
<dbReference type="InterPro" id="IPR037066">
    <property type="entry name" value="Plug_dom_sf"/>
</dbReference>
<evidence type="ECO:0000259" key="16">
    <source>
        <dbReference type="Pfam" id="PF00593"/>
    </source>
</evidence>
<feature type="chain" id="PRO_5045838814" evidence="15">
    <location>
        <begin position="29"/>
        <end position="653"/>
    </location>
</feature>
<evidence type="ECO:0000313" key="17">
    <source>
        <dbReference type="EMBL" id="MCM5681100.1"/>
    </source>
</evidence>
<accession>A0ABT0YQT2</accession>
<keyword evidence="10" id="KW-0798">TonB box</keyword>
<organism evidence="17 18">
    <name type="scientific">Caldimonas mangrovi</name>
    <dbReference type="NCBI Taxonomy" id="2944811"/>
    <lineage>
        <taxon>Bacteria</taxon>
        <taxon>Pseudomonadati</taxon>
        <taxon>Pseudomonadota</taxon>
        <taxon>Betaproteobacteria</taxon>
        <taxon>Burkholderiales</taxon>
        <taxon>Sphaerotilaceae</taxon>
        <taxon>Caldimonas</taxon>
    </lineage>
</organism>
<evidence type="ECO:0000256" key="5">
    <source>
        <dbReference type="ARBA" id="ARBA00022496"/>
    </source>
</evidence>
<dbReference type="Proteomes" id="UP001165541">
    <property type="component" value="Unassembled WGS sequence"/>
</dbReference>
<evidence type="ECO:0000256" key="6">
    <source>
        <dbReference type="ARBA" id="ARBA00022692"/>
    </source>
</evidence>
<keyword evidence="13 14" id="KW-0998">Cell outer membrane</keyword>
<comment type="caution">
    <text evidence="17">The sequence shown here is derived from an EMBL/GenBank/DDBJ whole genome shotgun (WGS) entry which is preliminary data.</text>
</comment>
<evidence type="ECO:0000256" key="14">
    <source>
        <dbReference type="PROSITE-ProRule" id="PRU01360"/>
    </source>
</evidence>
<comment type="subcellular location">
    <subcellularLocation>
        <location evidence="1 14">Cell outer membrane</location>
        <topology evidence="1 14">Multi-pass membrane protein</topology>
    </subcellularLocation>
</comment>
<dbReference type="PANTHER" id="PTHR32552:SF68">
    <property type="entry name" value="FERRICHROME OUTER MEMBRANE TRANSPORTER_PHAGE RECEPTOR"/>
    <property type="match status" value="1"/>
</dbReference>
<keyword evidence="18" id="KW-1185">Reference proteome</keyword>
<evidence type="ECO:0000256" key="15">
    <source>
        <dbReference type="SAM" id="SignalP"/>
    </source>
</evidence>
<evidence type="ECO:0000256" key="3">
    <source>
        <dbReference type="ARBA" id="ARBA00022448"/>
    </source>
</evidence>
<sequence>MSRRPGRRGCAWWLCAAAAGVLCDGAAASGDFNESGGERQVLKFNDAGGSLGMAAPAGYGGFAVNRNFLRGFENESALRNGYRDFGYLGGESDAGREGVEVFKGPASALYGNGKPGGDLNVLTLPPDGKRRHDAQWSLERYGYRSLRADLGGTAGRDGDVAVRIGALAEGGPGRRRFDDIESYGLAPAIAWRLSADTRIALEADALKVNDQVAPDRLALAPLIAFPERGTLGERGDRLDERGHTWRLALEHRDGSRWRVRQALFVQRYRAWTDATELDVYGMTGDDVLTSNGQAVRRVAVRRRESVASEVAQTEWYTQIETPSVRHELLAGVELGRYRASTSGRMAPLASLDLDTPHYGTRPGEFVSDVDRQDSSRTQVAYLQDRLAIGPRLRALVALRAERVQAWSDNHLDGERYQGEHTLLSPRVGLVYDTGPRLSWFASWTQSSRPQLGQATASGNLLPPEKSRQLEVGVQWGHPDEGLMGTLSLFQLDKRDLSTIDPSHPDFSLPGGERRSRGIELDLRGHPWPGAQLDASIEWLRAEVVKDSGVPPGTALPGVAPWFATAWLTQTFKTHWTAGLGLVGEGRRRAHLPPNELRLPSYFMLDLSLAYRAEGWRAQLTLGNALARRALISDGYSVDIAEPRSLALSVSSSF</sequence>
<dbReference type="PROSITE" id="PS52016">
    <property type="entry name" value="TONB_DEPENDENT_REC_3"/>
    <property type="match status" value="1"/>
</dbReference>
<feature type="domain" description="TonB-dependent receptor-like beta-barrel" evidence="16">
    <location>
        <begin position="223"/>
        <end position="623"/>
    </location>
</feature>
<gene>
    <name evidence="17" type="ORF">M8A51_16360</name>
</gene>
<dbReference type="Pfam" id="PF00593">
    <property type="entry name" value="TonB_dep_Rec_b-barrel"/>
    <property type="match status" value="1"/>
</dbReference>
<evidence type="ECO:0000313" key="18">
    <source>
        <dbReference type="Proteomes" id="UP001165541"/>
    </source>
</evidence>
<evidence type="ECO:0000256" key="1">
    <source>
        <dbReference type="ARBA" id="ARBA00004571"/>
    </source>
</evidence>
<protein>
    <submittedName>
        <fullName evidence="17">TonB-dependent receptor</fullName>
    </submittedName>
</protein>
<name>A0ABT0YQT2_9BURK</name>
<dbReference type="InterPro" id="IPR000531">
    <property type="entry name" value="Beta-barrel_TonB"/>
</dbReference>
<keyword evidence="8" id="KW-0408">Iron</keyword>
<dbReference type="RefSeq" id="WP_251779584.1">
    <property type="nucleotide sequence ID" value="NZ_JAMKFE010000010.1"/>
</dbReference>
<evidence type="ECO:0000256" key="9">
    <source>
        <dbReference type="ARBA" id="ARBA00023065"/>
    </source>
</evidence>
<dbReference type="Gene3D" id="2.170.130.10">
    <property type="entry name" value="TonB-dependent receptor, plug domain"/>
    <property type="match status" value="1"/>
</dbReference>
<evidence type="ECO:0000256" key="7">
    <source>
        <dbReference type="ARBA" id="ARBA00022729"/>
    </source>
</evidence>
<dbReference type="PANTHER" id="PTHR32552">
    <property type="entry name" value="FERRICHROME IRON RECEPTOR-RELATED"/>
    <property type="match status" value="1"/>
</dbReference>
<feature type="signal peptide" evidence="15">
    <location>
        <begin position="1"/>
        <end position="28"/>
    </location>
</feature>
<dbReference type="InterPro" id="IPR039426">
    <property type="entry name" value="TonB-dep_rcpt-like"/>
</dbReference>
<keyword evidence="4 14" id="KW-1134">Transmembrane beta strand</keyword>
<keyword evidence="3 14" id="KW-0813">Transport</keyword>